<name>A0ABN3WSQ0_STRTU</name>
<comment type="caution">
    <text evidence="2">The sequence shown here is derived from an EMBL/GenBank/DDBJ whole genome shotgun (WGS) entry which is preliminary data.</text>
</comment>
<feature type="region of interest" description="Disordered" evidence="1">
    <location>
        <begin position="1"/>
        <end position="79"/>
    </location>
</feature>
<organism evidence="2 3">
    <name type="scientific">Streptomyces thioluteus</name>
    <dbReference type="NCBI Taxonomy" id="66431"/>
    <lineage>
        <taxon>Bacteria</taxon>
        <taxon>Bacillati</taxon>
        <taxon>Actinomycetota</taxon>
        <taxon>Actinomycetes</taxon>
        <taxon>Kitasatosporales</taxon>
        <taxon>Streptomycetaceae</taxon>
        <taxon>Streptomyces</taxon>
    </lineage>
</organism>
<feature type="compositionally biased region" description="Basic and acidic residues" evidence="1">
    <location>
        <begin position="22"/>
        <end position="31"/>
    </location>
</feature>
<keyword evidence="3" id="KW-1185">Reference proteome</keyword>
<gene>
    <name evidence="2" type="ORF">GCM10020221_21750</name>
</gene>
<evidence type="ECO:0000313" key="2">
    <source>
        <dbReference type="EMBL" id="GAA2925419.1"/>
    </source>
</evidence>
<feature type="compositionally biased region" description="Basic and acidic residues" evidence="1">
    <location>
        <begin position="43"/>
        <end position="57"/>
    </location>
</feature>
<evidence type="ECO:0000256" key="1">
    <source>
        <dbReference type="SAM" id="MobiDB-lite"/>
    </source>
</evidence>
<accession>A0ABN3WSQ0</accession>
<proteinExistence type="predicted"/>
<reference evidence="2 3" key="1">
    <citation type="journal article" date="2019" name="Int. J. Syst. Evol. Microbiol.">
        <title>The Global Catalogue of Microorganisms (GCM) 10K type strain sequencing project: providing services to taxonomists for standard genome sequencing and annotation.</title>
        <authorList>
            <consortium name="The Broad Institute Genomics Platform"/>
            <consortium name="The Broad Institute Genome Sequencing Center for Infectious Disease"/>
            <person name="Wu L."/>
            <person name="Ma J."/>
        </authorList>
    </citation>
    <scope>NUCLEOTIDE SEQUENCE [LARGE SCALE GENOMIC DNA]</scope>
    <source>
        <strain evidence="2 3">JCM 4087</strain>
    </source>
</reference>
<evidence type="ECO:0000313" key="3">
    <source>
        <dbReference type="Proteomes" id="UP001501102"/>
    </source>
</evidence>
<sequence>MPSVLGTARAPYDGTCGPLRLIPDDGLERPRLGRSAVHHRHTERGSPPDLPRPDARPPRPPLAPSVPAQFTPMRGSPQSVVIDHHEPHAHALPPVARYVSVSVD</sequence>
<dbReference type="Proteomes" id="UP001501102">
    <property type="component" value="Unassembled WGS sequence"/>
</dbReference>
<dbReference type="EMBL" id="BAAAXZ010000082">
    <property type="protein sequence ID" value="GAA2925419.1"/>
    <property type="molecule type" value="Genomic_DNA"/>
</dbReference>
<protein>
    <submittedName>
        <fullName evidence="2">Uncharacterized protein</fullName>
    </submittedName>
</protein>